<dbReference type="GO" id="GO:0000981">
    <property type="term" value="F:DNA-binding transcription factor activity, RNA polymerase II-specific"/>
    <property type="evidence" value="ECO:0007669"/>
    <property type="project" value="TreeGrafter"/>
</dbReference>
<dbReference type="InterPro" id="IPR014889">
    <property type="entry name" value="Transc_factor_DP_C"/>
</dbReference>
<evidence type="ECO:0000313" key="11">
    <source>
        <dbReference type="EMBL" id="KAF0981087.1"/>
    </source>
</evidence>
<comment type="similarity">
    <text evidence="2 7">Belongs to the E2F/DP family.</text>
</comment>
<dbReference type="OMA" id="IECEMDE"/>
<comment type="subcellular location">
    <subcellularLocation>
        <location evidence="1 7">Nucleus</location>
    </subcellularLocation>
</comment>
<dbReference type="InterPro" id="IPR037241">
    <property type="entry name" value="E2F-DP_heterodim"/>
</dbReference>
<dbReference type="AlphaFoldDB" id="A0A6A5BV41"/>
<dbReference type="RefSeq" id="XP_044565800.1">
    <property type="nucleotide sequence ID" value="XM_044703442.1"/>
</dbReference>
<evidence type="ECO:0000256" key="2">
    <source>
        <dbReference type="ARBA" id="ARBA00010940"/>
    </source>
</evidence>
<dbReference type="SMART" id="SM01372">
    <property type="entry name" value="E2F_TDP"/>
    <property type="match status" value="1"/>
</dbReference>
<evidence type="ECO:0000256" key="1">
    <source>
        <dbReference type="ARBA" id="ARBA00004123"/>
    </source>
</evidence>
<dbReference type="FunFam" id="1.10.10.10:FF:000047">
    <property type="entry name" value="Transcription factor"/>
    <property type="match status" value="1"/>
</dbReference>
<dbReference type="GeneID" id="68120090"/>
<protein>
    <recommendedName>
        <fullName evidence="13">E2F/DP family winged-helix DNA-binding domain-containing protein</fullName>
    </recommendedName>
</protein>
<dbReference type="OrthoDB" id="552115at2759"/>
<keyword evidence="12" id="KW-1185">Reference proteome</keyword>
<evidence type="ECO:0000256" key="7">
    <source>
        <dbReference type="RuleBase" id="RU003796"/>
    </source>
</evidence>
<proteinExistence type="inferred from homology"/>
<dbReference type="EMBL" id="VFQX01000016">
    <property type="protein sequence ID" value="KAF0981087.1"/>
    <property type="molecule type" value="Genomic_DNA"/>
</dbReference>
<feature type="compositionally biased region" description="Basic and acidic residues" evidence="8">
    <location>
        <begin position="106"/>
        <end position="115"/>
    </location>
</feature>
<feature type="compositionally biased region" description="Low complexity" evidence="8">
    <location>
        <begin position="12"/>
        <end position="27"/>
    </location>
</feature>
<feature type="region of interest" description="Disordered" evidence="8">
    <location>
        <begin position="158"/>
        <end position="253"/>
    </location>
</feature>
<dbReference type="InterPro" id="IPR015648">
    <property type="entry name" value="Transcrpt_fac_DP"/>
</dbReference>
<feature type="compositionally biased region" description="Polar residues" evidence="8">
    <location>
        <begin position="117"/>
        <end position="126"/>
    </location>
</feature>
<dbReference type="Proteomes" id="UP000444721">
    <property type="component" value="Unassembled WGS sequence"/>
</dbReference>
<feature type="region of interest" description="Disordered" evidence="8">
    <location>
        <begin position="1"/>
        <end position="62"/>
    </location>
</feature>
<evidence type="ECO:0000256" key="6">
    <source>
        <dbReference type="ARBA" id="ARBA00023242"/>
    </source>
</evidence>
<dbReference type="GO" id="GO:0051726">
    <property type="term" value="P:regulation of cell cycle"/>
    <property type="evidence" value="ECO:0007669"/>
    <property type="project" value="InterPro"/>
</dbReference>
<feature type="domain" description="E2F/DP family winged-helix DNA-binding" evidence="10">
    <location>
        <begin position="248"/>
        <end position="324"/>
    </location>
</feature>
<dbReference type="InterPro" id="IPR003316">
    <property type="entry name" value="E2F_WHTH_DNA-bd_dom"/>
</dbReference>
<feature type="compositionally biased region" description="Low complexity" evidence="8">
    <location>
        <begin position="439"/>
        <end position="451"/>
    </location>
</feature>
<dbReference type="Pfam" id="PF02319">
    <property type="entry name" value="WHD_E2F_TDP"/>
    <property type="match status" value="1"/>
</dbReference>
<feature type="compositionally biased region" description="Polar residues" evidence="8">
    <location>
        <begin position="50"/>
        <end position="62"/>
    </location>
</feature>
<feature type="region of interest" description="Disordered" evidence="8">
    <location>
        <begin position="99"/>
        <end position="139"/>
    </location>
</feature>
<feature type="compositionally biased region" description="Low complexity" evidence="8">
    <location>
        <begin position="191"/>
        <end position="200"/>
    </location>
</feature>
<dbReference type="VEuPathDB" id="AmoebaDB:NfTy_079720"/>
<keyword evidence="3 7" id="KW-0805">Transcription regulation</keyword>
<feature type="compositionally biased region" description="Polar residues" evidence="8">
    <location>
        <begin position="1"/>
        <end position="11"/>
    </location>
</feature>
<dbReference type="PANTHER" id="PTHR12548:SF9">
    <property type="entry name" value="TRANSCRIPTION FACTOR DP"/>
    <property type="match status" value="1"/>
</dbReference>
<dbReference type="GO" id="GO:0005634">
    <property type="term" value="C:nucleus"/>
    <property type="evidence" value="ECO:0007669"/>
    <property type="project" value="UniProtKB-SubCell"/>
</dbReference>
<evidence type="ECO:0008006" key="13">
    <source>
        <dbReference type="Google" id="ProtNLM"/>
    </source>
</evidence>
<keyword evidence="5 7" id="KW-0804">Transcription</keyword>
<evidence type="ECO:0000256" key="3">
    <source>
        <dbReference type="ARBA" id="ARBA00023015"/>
    </source>
</evidence>
<dbReference type="CDD" id="cd14458">
    <property type="entry name" value="DP_DD"/>
    <property type="match status" value="1"/>
</dbReference>
<dbReference type="GO" id="GO:0000977">
    <property type="term" value="F:RNA polymerase II transcription regulatory region sequence-specific DNA binding"/>
    <property type="evidence" value="ECO:0007669"/>
    <property type="project" value="TreeGrafter"/>
</dbReference>
<dbReference type="Pfam" id="PF08781">
    <property type="entry name" value="DP"/>
    <property type="match status" value="1"/>
</dbReference>
<dbReference type="Gene3D" id="1.20.140.80">
    <property type="entry name" value="Transcription factor DP"/>
    <property type="match status" value="1"/>
</dbReference>
<dbReference type="SMART" id="SM01138">
    <property type="entry name" value="DP"/>
    <property type="match status" value="1"/>
</dbReference>
<organism evidence="11 12">
    <name type="scientific">Naegleria fowleri</name>
    <name type="common">Brain eating amoeba</name>
    <dbReference type="NCBI Taxonomy" id="5763"/>
    <lineage>
        <taxon>Eukaryota</taxon>
        <taxon>Discoba</taxon>
        <taxon>Heterolobosea</taxon>
        <taxon>Tetramitia</taxon>
        <taxon>Eutetramitia</taxon>
        <taxon>Vahlkampfiidae</taxon>
        <taxon>Naegleria</taxon>
    </lineage>
</organism>
<sequence>MMNPQLTNQTGLNLASSSAADSTSDNNNIHEQTSHSGKTNDEGTIPIDVASNSTDIDGANSQPWMNIPQQFLGGGYNLPPNMTPQQYYYMTLWLMQQQQQNGNKTDNNDPQKKNDQLLGSSSGSSNEQDKSSSDPSNVFPVMYPPYFPFGTNNGSSQIPSLNVVTTPTEDNSIATPETTTQEKKTKRRGKNTSSSTTTAKSTKKRKNASKEPSSSSATVEENANPTTAPDTPKKKKKKEAASSSTSGRGARGLRHFSMKVCELVQRKKTTTINDVADELVQAELQGDDSKSDDKNIRRRVYDALNVLMALNIISKDKKEIKWKGLPVDSQKECEALNQIKLQRMEIIAKKTQQLQELEKQHRSLSNLCQRNSSSNYLESKRIELPFIIVHTSKSTQIECEMDENRSEVFFNFDKPFEIHDDNEILYRLGLDQSSNSMMTESGAATASSSAAADDDFFSEPQASNNNTSPSKSLPTSSNTTDNKEMDTQ</sequence>
<dbReference type="InterPro" id="IPR038168">
    <property type="entry name" value="TF_DP_C_sf"/>
</dbReference>
<reference evidence="11 12" key="1">
    <citation type="journal article" date="2019" name="Sci. Rep.">
        <title>Nanopore sequencing improves the draft genome of the human pathogenic amoeba Naegleria fowleri.</title>
        <authorList>
            <person name="Liechti N."/>
            <person name="Schurch N."/>
            <person name="Bruggmann R."/>
            <person name="Wittwer M."/>
        </authorList>
    </citation>
    <scope>NUCLEOTIDE SEQUENCE [LARGE SCALE GENOMIC DNA]</scope>
    <source>
        <strain evidence="11 12">ATCC 30894</strain>
    </source>
</reference>
<dbReference type="Gene3D" id="1.10.10.10">
    <property type="entry name" value="Winged helix-like DNA-binding domain superfamily/Winged helix DNA-binding domain"/>
    <property type="match status" value="1"/>
</dbReference>
<evidence type="ECO:0000256" key="4">
    <source>
        <dbReference type="ARBA" id="ARBA00023125"/>
    </source>
</evidence>
<evidence type="ECO:0000259" key="9">
    <source>
        <dbReference type="SMART" id="SM01138"/>
    </source>
</evidence>
<dbReference type="GO" id="GO:0005667">
    <property type="term" value="C:transcription regulator complex"/>
    <property type="evidence" value="ECO:0007669"/>
    <property type="project" value="InterPro"/>
</dbReference>
<dbReference type="SUPFAM" id="SSF144074">
    <property type="entry name" value="E2F-DP heterodimerization region"/>
    <property type="match status" value="1"/>
</dbReference>
<dbReference type="PANTHER" id="PTHR12548">
    <property type="entry name" value="TRANSCRIPTION FACTOR DP"/>
    <property type="match status" value="1"/>
</dbReference>
<feature type="compositionally biased region" description="Polar residues" evidence="8">
    <location>
        <begin position="211"/>
        <end position="221"/>
    </location>
</feature>
<dbReference type="InterPro" id="IPR036388">
    <property type="entry name" value="WH-like_DNA-bd_sf"/>
</dbReference>
<evidence type="ECO:0000256" key="8">
    <source>
        <dbReference type="SAM" id="MobiDB-lite"/>
    </source>
</evidence>
<keyword evidence="6 7" id="KW-0539">Nucleus</keyword>
<comment type="caution">
    <text evidence="11">The sequence shown here is derived from an EMBL/GenBank/DDBJ whole genome shotgun (WGS) entry which is preliminary data.</text>
</comment>
<feature type="compositionally biased region" description="Polar residues" evidence="8">
    <location>
        <begin position="460"/>
        <end position="480"/>
    </location>
</feature>
<dbReference type="SUPFAM" id="SSF46785">
    <property type="entry name" value="Winged helix' DNA-binding domain"/>
    <property type="match status" value="1"/>
</dbReference>
<dbReference type="VEuPathDB" id="AmoebaDB:NF0098460"/>
<evidence type="ECO:0000313" key="12">
    <source>
        <dbReference type="Proteomes" id="UP000444721"/>
    </source>
</evidence>
<accession>A0A6A5BV41</accession>
<feature type="domain" description="Transcription factor DP C-terminal" evidence="9">
    <location>
        <begin position="331"/>
        <end position="483"/>
    </location>
</feature>
<dbReference type="VEuPathDB" id="AmoebaDB:FDP41_012875"/>
<name>A0A6A5BV41_NAEFO</name>
<feature type="region of interest" description="Disordered" evidence="8">
    <location>
        <begin position="439"/>
        <end position="488"/>
    </location>
</feature>
<evidence type="ECO:0000259" key="10">
    <source>
        <dbReference type="SMART" id="SM01372"/>
    </source>
</evidence>
<dbReference type="InterPro" id="IPR036390">
    <property type="entry name" value="WH_DNA-bd_sf"/>
</dbReference>
<keyword evidence="4 7" id="KW-0238">DNA-binding</keyword>
<gene>
    <name evidence="11" type="ORF">FDP41_012875</name>
</gene>
<evidence type="ECO:0000256" key="5">
    <source>
        <dbReference type="ARBA" id="ARBA00023163"/>
    </source>
</evidence>
<feature type="compositionally biased region" description="Polar residues" evidence="8">
    <location>
        <begin position="158"/>
        <end position="174"/>
    </location>
</feature>